<comment type="function">
    <text evidence="2 7">Hydrolysis of 6-phosphogluconolactone to 6-phosphogluconate.</text>
</comment>
<dbReference type="EC" id="3.1.1.31" evidence="5 7"/>
<evidence type="ECO:0000313" key="9">
    <source>
        <dbReference type="EMBL" id="NYI68532.1"/>
    </source>
</evidence>
<dbReference type="NCBIfam" id="TIGR01198">
    <property type="entry name" value="pgl"/>
    <property type="match status" value="1"/>
</dbReference>
<evidence type="ECO:0000256" key="4">
    <source>
        <dbReference type="ARBA" id="ARBA00010662"/>
    </source>
</evidence>
<dbReference type="AlphaFoldDB" id="A0A7Z0D446"/>
<evidence type="ECO:0000256" key="3">
    <source>
        <dbReference type="ARBA" id="ARBA00004961"/>
    </source>
</evidence>
<feature type="domain" description="Glucosamine/galactosamine-6-phosphate isomerase" evidence="8">
    <location>
        <begin position="9"/>
        <end position="226"/>
    </location>
</feature>
<dbReference type="EMBL" id="JACBZP010000001">
    <property type="protein sequence ID" value="NYI68532.1"/>
    <property type="molecule type" value="Genomic_DNA"/>
</dbReference>
<evidence type="ECO:0000259" key="8">
    <source>
        <dbReference type="Pfam" id="PF01182"/>
    </source>
</evidence>
<evidence type="ECO:0000256" key="1">
    <source>
        <dbReference type="ARBA" id="ARBA00000832"/>
    </source>
</evidence>
<comment type="caution">
    <text evidence="9">The sequence shown here is derived from an EMBL/GenBank/DDBJ whole genome shotgun (WGS) entry which is preliminary data.</text>
</comment>
<dbReference type="SUPFAM" id="SSF100950">
    <property type="entry name" value="NagB/RpiA/CoA transferase-like"/>
    <property type="match status" value="1"/>
</dbReference>
<dbReference type="InterPro" id="IPR039104">
    <property type="entry name" value="6PGL"/>
</dbReference>
<evidence type="ECO:0000256" key="7">
    <source>
        <dbReference type="RuleBase" id="RU365095"/>
    </source>
</evidence>
<sequence>MTADVRTFPDKDAVIAGAAADAAQVLAEAGNGRIDVALTGGSVGTAVTGALASLLTGFDFSRLHLWFSDERYLPTGHPDRNDTQTFKAVSGSALMHASRWHVCVGSESGLSAEDAAAALGKEVQSEAPNFALSFLGVGPDGHVASLFPGLPGVTVTGSGVIAVHDSPKPPPTRLSFTRDLINSSARVWAVLAGAEKAAAAARALGGAATPSESPSGSVAGSDETRWYLDEAAAADL</sequence>
<dbReference type="PANTHER" id="PTHR11054">
    <property type="entry name" value="6-PHOSPHOGLUCONOLACTONASE"/>
    <property type="match status" value="1"/>
</dbReference>
<evidence type="ECO:0000313" key="10">
    <source>
        <dbReference type="Proteomes" id="UP000539111"/>
    </source>
</evidence>
<dbReference type="RefSeq" id="WP_179428868.1">
    <property type="nucleotide sequence ID" value="NZ_JACBZP010000001.1"/>
</dbReference>
<dbReference type="PANTHER" id="PTHR11054:SF0">
    <property type="entry name" value="6-PHOSPHOGLUCONOLACTONASE"/>
    <property type="match status" value="1"/>
</dbReference>
<evidence type="ECO:0000256" key="6">
    <source>
        <dbReference type="ARBA" id="ARBA00020337"/>
    </source>
</evidence>
<dbReference type="InterPro" id="IPR037171">
    <property type="entry name" value="NagB/RpiA_transferase-like"/>
</dbReference>
<gene>
    <name evidence="7" type="primary">pgl</name>
    <name evidence="9" type="ORF">BJY26_002838</name>
</gene>
<keyword evidence="10" id="KW-1185">Reference proteome</keyword>
<comment type="pathway">
    <text evidence="3 7">Carbohydrate degradation; pentose phosphate pathway; D-ribulose 5-phosphate from D-glucose 6-phosphate (oxidative stage): step 2/3.</text>
</comment>
<dbReference type="GO" id="GO:0017057">
    <property type="term" value="F:6-phosphogluconolactonase activity"/>
    <property type="evidence" value="ECO:0007669"/>
    <property type="project" value="UniProtKB-UniRule"/>
</dbReference>
<dbReference type="GO" id="GO:0006098">
    <property type="term" value="P:pentose-phosphate shunt"/>
    <property type="evidence" value="ECO:0007669"/>
    <property type="project" value="UniProtKB-UniPathway"/>
</dbReference>
<dbReference type="GO" id="GO:0005975">
    <property type="term" value="P:carbohydrate metabolic process"/>
    <property type="evidence" value="ECO:0007669"/>
    <property type="project" value="UniProtKB-UniRule"/>
</dbReference>
<organism evidence="9 10">
    <name type="scientific">Spelaeicoccus albus</name>
    <dbReference type="NCBI Taxonomy" id="1280376"/>
    <lineage>
        <taxon>Bacteria</taxon>
        <taxon>Bacillati</taxon>
        <taxon>Actinomycetota</taxon>
        <taxon>Actinomycetes</taxon>
        <taxon>Micrococcales</taxon>
        <taxon>Brevibacteriaceae</taxon>
        <taxon>Spelaeicoccus</taxon>
    </lineage>
</organism>
<proteinExistence type="inferred from homology"/>
<keyword evidence="7 9" id="KW-0378">Hydrolase</keyword>
<dbReference type="UniPathway" id="UPA00115">
    <property type="reaction ID" value="UER00409"/>
</dbReference>
<comment type="catalytic activity">
    <reaction evidence="1 7">
        <text>6-phospho-D-glucono-1,5-lactone + H2O = 6-phospho-D-gluconate + H(+)</text>
        <dbReference type="Rhea" id="RHEA:12556"/>
        <dbReference type="ChEBI" id="CHEBI:15377"/>
        <dbReference type="ChEBI" id="CHEBI:15378"/>
        <dbReference type="ChEBI" id="CHEBI:57955"/>
        <dbReference type="ChEBI" id="CHEBI:58759"/>
        <dbReference type="EC" id="3.1.1.31"/>
    </reaction>
</comment>
<dbReference type="InterPro" id="IPR006148">
    <property type="entry name" value="Glc/Gal-6P_isomerase"/>
</dbReference>
<dbReference type="Gene3D" id="3.40.50.1360">
    <property type="match status" value="1"/>
</dbReference>
<reference evidence="9 10" key="1">
    <citation type="submission" date="2020-07" db="EMBL/GenBank/DDBJ databases">
        <title>Sequencing the genomes of 1000 actinobacteria strains.</title>
        <authorList>
            <person name="Klenk H.-P."/>
        </authorList>
    </citation>
    <scope>NUCLEOTIDE SEQUENCE [LARGE SCALE GENOMIC DNA]</scope>
    <source>
        <strain evidence="9 10">DSM 26341</strain>
    </source>
</reference>
<evidence type="ECO:0000256" key="2">
    <source>
        <dbReference type="ARBA" id="ARBA00002681"/>
    </source>
</evidence>
<dbReference type="Proteomes" id="UP000539111">
    <property type="component" value="Unassembled WGS sequence"/>
</dbReference>
<evidence type="ECO:0000256" key="5">
    <source>
        <dbReference type="ARBA" id="ARBA00013198"/>
    </source>
</evidence>
<comment type="similarity">
    <text evidence="4 7">Belongs to the glucosamine/galactosamine-6-phosphate isomerase family. 6-phosphogluconolactonase subfamily.</text>
</comment>
<protein>
    <recommendedName>
        <fullName evidence="6 7">6-phosphogluconolactonase</fullName>
        <shortName evidence="7">6PGL</shortName>
        <ecNumber evidence="5 7">3.1.1.31</ecNumber>
    </recommendedName>
</protein>
<name>A0A7Z0D446_9MICO</name>
<dbReference type="Pfam" id="PF01182">
    <property type="entry name" value="Glucosamine_iso"/>
    <property type="match status" value="1"/>
</dbReference>
<dbReference type="InterPro" id="IPR005900">
    <property type="entry name" value="6-phosphogluconolactonase_DevB"/>
</dbReference>
<accession>A0A7Z0D446</accession>